<proteinExistence type="predicted"/>
<evidence type="ECO:0000313" key="2">
    <source>
        <dbReference type="EMBL" id="KRR25082.1"/>
    </source>
</evidence>
<feature type="compositionally biased region" description="Polar residues" evidence="1">
    <location>
        <begin position="17"/>
        <end position="26"/>
    </location>
</feature>
<comment type="caution">
    <text evidence="2">The sequence shown here is derived from an EMBL/GenBank/DDBJ whole genome shotgun (WGS) entry which is preliminary data.</text>
</comment>
<reference evidence="2 3" key="1">
    <citation type="submission" date="2014-03" db="EMBL/GenBank/DDBJ databases">
        <title>Bradyrhizobium valentinum sp. nov., isolated from effective nodules of Lupinus mariae-josephae, a lupine endemic of basic-lime soils in Eastern Spain.</title>
        <authorList>
            <person name="Duran D."/>
            <person name="Rey L."/>
            <person name="Navarro A."/>
            <person name="Busquets A."/>
            <person name="Imperial J."/>
            <person name="Ruiz-Argueso T."/>
        </authorList>
    </citation>
    <scope>NUCLEOTIDE SEQUENCE [LARGE SCALE GENOMIC DNA]</scope>
    <source>
        <strain evidence="2 3">CCBAU 23086</strain>
    </source>
</reference>
<name>A0A0R3MZP6_9BRAD</name>
<accession>A0A0R3MZP6</accession>
<sequence>MEILQISIRGLPVVNATDATDSSAGPSQMLFEDSGQDPAGCDGIEVSQRTSRHVPRNRSDGV</sequence>
<protein>
    <submittedName>
        <fullName evidence="2">Uncharacterized protein</fullName>
    </submittedName>
</protein>
<dbReference type="AlphaFoldDB" id="A0A0R3MZP6"/>
<gene>
    <name evidence="2" type="ORF">CQ14_25765</name>
</gene>
<dbReference type="EMBL" id="LLYB01000058">
    <property type="protein sequence ID" value="KRR25082.1"/>
    <property type="molecule type" value="Genomic_DNA"/>
</dbReference>
<feature type="region of interest" description="Disordered" evidence="1">
    <location>
        <begin position="15"/>
        <end position="62"/>
    </location>
</feature>
<organism evidence="2 3">
    <name type="scientific">Bradyrhizobium lablabi</name>
    <dbReference type="NCBI Taxonomy" id="722472"/>
    <lineage>
        <taxon>Bacteria</taxon>
        <taxon>Pseudomonadati</taxon>
        <taxon>Pseudomonadota</taxon>
        <taxon>Alphaproteobacteria</taxon>
        <taxon>Hyphomicrobiales</taxon>
        <taxon>Nitrobacteraceae</taxon>
        <taxon>Bradyrhizobium</taxon>
    </lineage>
</organism>
<dbReference type="Proteomes" id="UP000051660">
    <property type="component" value="Unassembled WGS sequence"/>
</dbReference>
<evidence type="ECO:0000256" key="1">
    <source>
        <dbReference type="SAM" id="MobiDB-lite"/>
    </source>
</evidence>
<evidence type="ECO:0000313" key="3">
    <source>
        <dbReference type="Proteomes" id="UP000051660"/>
    </source>
</evidence>